<keyword evidence="1" id="KW-0812">Transmembrane</keyword>
<sequence length="80" mass="9159">MVFLYFLFFSFNLSIFSSTKSLSSPSLYLTNSIIISLISLFFFKIFLIKGLSKTKYPYILSLSANLLYLIDDSNSFNNAN</sequence>
<name>A0A6C0J8Z7_9ZZZZ</name>
<organism evidence="2">
    <name type="scientific">viral metagenome</name>
    <dbReference type="NCBI Taxonomy" id="1070528"/>
    <lineage>
        <taxon>unclassified sequences</taxon>
        <taxon>metagenomes</taxon>
        <taxon>organismal metagenomes</taxon>
    </lineage>
</organism>
<evidence type="ECO:0000313" key="2">
    <source>
        <dbReference type="EMBL" id="QHU02109.1"/>
    </source>
</evidence>
<protein>
    <submittedName>
        <fullName evidence="2">Uncharacterized protein</fullName>
    </submittedName>
</protein>
<accession>A0A6C0J8Z7</accession>
<feature type="transmembrane region" description="Helical" evidence="1">
    <location>
        <begin position="27"/>
        <end position="47"/>
    </location>
</feature>
<keyword evidence="1" id="KW-0472">Membrane</keyword>
<proteinExistence type="predicted"/>
<reference evidence="2" key="1">
    <citation type="journal article" date="2020" name="Nature">
        <title>Giant virus diversity and host interactions through global metagenomics.</title>
        <authorList>
            <person name="Schulz F."/>
            <person name="Roux S."/>
            <person name="Paez-Espino D."/>
            <person name="Jungbluth S."/>
            <person name="Walsh D.A."/>
            <person name="Denef V.J."/>
            <person name="McMahon K.D."/>
            <person name="Konstantinidis K.T."/>
            <person name="Eloe-Fadrosh E.A."/>
            <person name="Kyrpides N.C."/>
            <person name="Woyke T."/>
        </authorList>
    </citation>
    <scope>NUCLEOTIDE SEQUENCE</scope>
    <source>
        <strain evidence="2">GVMAG-M-3300025880-56</strain>
    </source>
</reference>
<keyword evidence="1" id="KW-1133">Transmembrane helix</keyword>
<dbReference type="AlphaFoldDB" id="A0A6C0J8Z7"/>
<evidence type="ECO:0000256" key="1">
    <source>
        <dbReference type="SAM" id="Phobius"/>
    </source>
</evidence>
<dbReference type="EMBL" id="MN740354">
    <property type="protein sequence ID" value="QHU02109.1"/>
    <property type="molecule type" value="Genomic_DNA"/>
</dbReference>